<dbReference type="Proteomes" id="UP001187192">
    <property type="component" value="Unassembled WGS sequence"/>
</dbReference>
<dbReference type="GO" id="GO:0009506">
    <property type="term" value="C:plasmodesma"/>
    <property type="evidence" value="ECO:0007669"/>
    <property type="project" value="TreeGrafter"/>
</dbReference>
<feature type="transmembrane region" description="Helical" evidence="1">
    <location>
        <begin position="108"/>
        <end position="133"/>
    </location>
</feature>
<protein>
    <submittedName>
        <fullName evidence="3">Uncharacterized protein</fullName>
    </submittedName>
</protein>
<feature type="transmembrane region" description="Helical" evidence="1">
    <location>
        <begin position="284"/>
        <end position="309"/>
    </location>
</feature>
<sequence length="476" mass="53469">MFSIKLQPFLLLPALLFIFSASFSLSYEAPQHHGPRVYENDHGVGSRGIRWHLLEATNAEHEHNSTLILAAERTRRKDPLDGFNYYKGGWNIRERHYFSSVGFTAAPLFVLASTWFLGFGVCMLVIGLCHCCCQHQHSGYSHTAYSLSLIFLLLFTIASIVGCVVLYMGQEKFHDDTTNTLDYVVQQADSVVKSLGNVSYYLKAAKDVGIAQIVLPSKIQQSIDSVEQKINVSSTFLERETKKNADDIQRVLDYVRLTLVIVAAVMMLLAFLGFLLSVLGMRRLVYILVVIGWILVTVTFILGGTFLLLHNSVPPEAAPIFFNQSGPLVPILCNPFHSNITVRRCSDVEVNFNNAGQEWKKYICQVSETDICTSTGRLTPTYYDQLMAISGMASALYNYGPLLVDLGDCNFVRRTFRNISADHCPGLKRNSRAIVIGLVLVSCGVMISLIFWLFFVRERKHSGYRKHFESGSSEER</sequence>
<keyword evidence="1" id="KW-1133">Transmembrane helix</keyword>
<keyword evidence="4" id="KW-1185">Reference proteome</keyword>
<feature type="signal peptide" evidence="2">
    <location>
        <begin position="1"/>
        <end position="26"/>
    </location>
</feature>
<feature type="transmembrane region" description="Helical" evidence="1">
    <location>
        <begin position="145"/>
        <end position="168"/>
    </location>
</feature>
<dbReference type="AlphaFoldDB" id="A0AA88APW7"/>
<dbReference type="InterPro" id="IPR040283">
    <property type="entry name" value="DDB_G0292058-like"/>
</dbReference>
<keyword evidence="2" id="KW-0732">Signal</keyword>
<evidence type="ECO:0000256" key="2">
    <source>
        <dbReference type="SAM" id="SignalP"/>
    </source>
</evidence>
<gene>
    <name evidence="3" type="ORF">TIFTF001_019109</name>
</gene>
<evidence type="ECO:0000256" key="1">
    <source>
        <dbReference type="SAM" id="Phobius"/>
    </source>
</evidence>
<reference evidence="3" key="1">
    <citation type="submission" date="2023-07" db="EMBL/GenBank/DDBJ databases">
        <title>draft genome sequence of fig (Ficus carica).</title>
        <authorList>
            <person name="Takahashi T."/>
            <person name="Nishimura K."/>
        </authorList>
    </citation>
    <scope>NUCLEOTIDE SEQUENCE</scope>
</reference>
<keyword evidence="1" id="KW-0472">Membrane</keyword>
<name>A0AA88APW7_FICCA</name>
<feature type="transmembrane region" description="Helical" evidence="1">
    <location>
        <begin position="254"/>
        <end position="277"/>
    </location>
</feature>
<evidence type="ECO:0000313" key="4">
    <source>
        <dbReference type="Proteomes" id="UP001187192"/>
    </source>
</evidence>
<dbReference type="EMBL" id="BTGU01000032">
    <property type="protein sequence ID" value="GMN49948.1"/>
    <property type="molecule type" value="Genomic_DNA"/>
</dbReference>
<evidence type="ECO:0000313" key="3">
    <source>
        <dbReference type="EMBL" id="GMN49948.1"/>
    </source>
</evidence>
<proteinExistence type="predicted"/>
<feature type="chain" id="PRO_5041696380" evidence="2">
    <location>
        <begin position="27"/>
        <end position="476"/>
    </location>
</feature>
<accession>A0AA88APW7</accession>
<comment type="caution">
    <text evidence="3">The sequence shown here is derived from an EMBL/GenBank/DDBJ whole genome shotgun (WGS) entry which is preliminary data.</text>
</comment>
<keyword evidence="1" id="KW-0812">Transmembrane</keyword>
<organism evidence="3 4">
    <name type="scientific">Ficus carica</name>
    <name type="common">Common fig</name>
    <dbReference type="NCBI Taxonomy" id="3494"/>
    <lineage>
        <taxon>Eukaryota</taxon>
        <taxon>Viridiplantae</taxon>
        <taxon>Streptophyta</taxon>
        <taxon>Embryophyta</taxon>
        <taxon>Tracheophyta</taxon>
        <taxon>Spermatophyta</taxon>
        <taxon>Magnoliopsida</taxon>
        <taxon>eudicotyledons</taxon>
        <taxon>Gunneridae</taxon>
        <taxon>Pentapetalae</taxon>
        <taxon>rosids</taxon>
        <taxon>fabids</taxon>
        <taxon>Rosales</taxon>
        <taxon>Moraceae</taxon>
        <taxon>Ficeae</taxon>
        <taxon>Ficus</taxon>
    </lineage>
</organism>
<dbReference type="PANTHER" id="PTHR31414">
    <property type="entry name" value="TRANSMEMBRANE PROTEIN DDB_G0292058"/>
    <property type="match status" value="1"/>
</dbReference>
<dbReference type="PANTHER" id="PTHR31414:SF15">
    <property type="entry name" value="PLASMA MEMBRANE FUSION PROTEIN"/>
    <property type="match status" value="1"/>
</dbReference>
<feature type="transmembrane region" description="Helical" evidence="1">
    <location>
        <begin position="433"/>
        <end position="456"/>
    </location>
</feature>
<dbReference type="GO" id="GO:0005886">
    <property type="term" value="C:plasma membrane"/>
    <property type="evidence" value="ECO:0007669"/>
    <property type="project" value="TreeGrafter"/>
</dbReference>